<sequence length="98" mass="11589">MNLKFLLPASQELQQAAEFYQQQVFGLGEDFLAESQSTLNRIVQNPRAWTPLNENIRRCRMHRFPYGIIYTIEDDTILVISVMHLQKHPQSWKKNLED</sequence>
<dbReference type="RefSeq" id="WP_283767322.1">
    <property type="nucleotide sequence ID" value="NZ_JAQOSO010000074.1"/>
</dbReference>
<evidence type="ECO:0000256" key="1">
    <source>
        <dbReference type="ARBA" id="ARBA00022649"/>
    </source>
</evidence>
<dbReference type="EMBL" id="JAQOSO010000074">
    <property type="protein sequence ID" value="MDJ1175008.1"/>
    <property type="molecule type" value="Genomic_DNA"/>
</dbReference>
<name>A0ABT7B768_9CYAN</name>
<accession>A0ABT7B768</accession>
<evidence type="ECO:0000313" key="2">
    <source>
        <dbReference type="EMBL" id="MDJ1175008.1"/>
    </source>
</evidence>
<protein>
    <submittedName>
        <fullName evidence="2">Type II toxin-antitoxin system RelE/ParE family toxin</fullName>
    </submittedName>
</protein>
<dbReference type="Proteomes" id="UP001235849">
    <property type="component" value="Unassembled WGS sequence"/>
</dbReference>
<proteinExistence type="predicted"/>
<evidence type="ECO:0000313" key="3">
    <source>
        <dbReference type="Proteomes" id="UP001235849"/>
    </source>
</evidence>
<gene>
    <name evidence="2" type="ORF">PMG25_12980</name>
</gene>
<dbReference type="InterPro" id="IPR007712">
    <property type="entry name" value="RelE/ParE_toxin"/>
</dbReference>
<dbReference type="InterPro" id="IPR035093">
    <property type="entry name" value="RelE/ParE_toxin_dom_sf"/>
</dbReference>
<organism evidence="2 3">
    <name type="scientific">Roseofilum capinflatum BLCC-M114</name>
    <dbReference type="NCBI Taxonomy" id="3022440"/>
    <lineage>
        <taxon>Bacteria</taxon>
        <taxon>Bacillati</taxon>
        <taxon>Cyanobacteriota</taxon>
        <taxon>Cyanophyceae</taxon>
        <taxon>Desertifilales</taxon>
        <taxon>Desertifilaceae</taxon>
        <taxon>Roseofilum</taxon>
        <taxon>Roseofilum capinflatum</taxon>
    </lineage>
</organism>
<comment type="caution">
    <text evidence="2">The sequence shown here is derived from an EMBL/GenBank/DDBJ whole genome shotgun (WGS) entry which is preliminary data.</text>
</comment>
<keyword evidence="1" id="KW-1277">Toxin-antitoxin system</keyword>
<dbReference type="Pfam" id="PF05016">
    <property type="entry name" value="ParE_toxin"/>
    <property type="match status" value="1"/>
</dbReference>
<keyword evidence="3" id="KW-1185">Reference proteome</keyword>
<dbReference type="Gene3D" id="3.30.2310.20">
    <property type="entry name" value="RelE-like"/>
    <property type="match status" value="1"/>
</dbReference>
<reference evidence="2 3" key="1">
    <citation type="submission" date="2023-01" db="EMBL/GenBank/DDBJ databases">
        <title>Novel diversity within Roseofilum (Cyanobacteria; Desertifilaceae) from marine benthic mats with descriptions of four novel species.</title>
        <authorList>
            <person name="Wang Y."/>
            <person name="Berthold D.E."/>
            <person name="Hu J."/>
            <person name="Lefler F.W."/>
            <person name="Laughinghouse H.D. IV."/>
        </authorList>
    </citation>
    <scope>NUCLEOTIDE SEQUENCE [LARGE SCALE GENOMIC DNA]</scope>
    <source>
        <strain evidence="2 3">BLCC-M114</strain>
    </source>
</reference>